<dbReference type="GO" id="GO:0000155">
    <property type="term" value="F:phosphorelay sensor kinase activity"/>
    <property type="evidence" value="ECO:0007669"/>
    <property type="project" value="InterPro"/>
</dbReference>
<dbReference type="Pfam" id="PF00582">
    <property type="entry name" value="Usp"/>
    <property type="match status" value="1"/>
</dbReference>
<dbReference type="PANTHER" id="PTHR45569:SF1">
    <property type="entry name" value="SENSOR PROTEIN KDPD"/>
    <property type="match status" value="1"/>
</dbReference>
<keyword evidence="1" id="KW-0808">Transferase</keyword>
<keyword evidence="7" id="KW-0813">Transport</keyword>
<dbReference type="Gene3D" id="3.40.50.300">
    <property type="entry name" value="P-loop containing nucleotide triphosphate hydrolases"/>
    <property type="match status" value="1"/>
</dbReference>
<keyword evidence="8" id="KW-1185">Reference proteome</keyword>
<organism evidence="7 8">
    <name type="scientific">Terriglobus roseus (strain DSM 18391 / NRRL B-41598 / KBS 63)</name>
    <dbReference type="NCBI Taxonomy" id="926566"/>
    <lineage>
        <taxon>Bacteria</taxon>
        <taxon>Pseudomonadati</taxon>
        <taxon>Acidobacteriota</taxon>
        <taxon>Terriglobia</taxon>
        <taxon>Terriglobales</taxon>
        <taxon>Acidobacteriaceae</taxon>
        <taxon>Terriglobus</taxon>
    </lineage>
</organism>
<dbReference type="InterPro" id="IPR027417">
    <property type="entry name" value="P-loop_NTPase"/>
</dbReference>
<dbReference type="InterPro" id="IPR052023">
    <property type="entry name" value="Histidine_kinase_KdpD"/>
</dbReference>
<dbReference type="PANTHER" id="PTHR45569">
    <property type="entry name" value="SENSOR PROTEIN KDPD"/>
    <property type="match status" value="1"/>
</dbReference>
<dbReference type="KEGG" id="trs:Terro_2618"/>
<dbReference type="OrthoDB" id="9806130at2"/>
<name>I3ZHZ0_TERRK</name>
<dbReference type="Pfam" id="PF02702">
    <property type="entry name" value="KdpD"/>
    <property type="match status" value="1"/>
</dbReference>
<keyword evidence="2 7" id="KW-0418">Kinase</keyword>
<dbReference type="HOGENOM" id="CLU_000445_113_4_0"/>
<evidence type="ECO:0000313" key="6">
    <source>
        <dbReference type="EMBL" id="AFL88518.1"/>
    </source>
</evidence>
<evidence type="ECO:0000313" key="7">
    <source>
        <dbReference type="EMBL" id="AFL88858.1"/>
    </source>
</evidence>
<evidence type="ECO:0000256" key="2">
    <source>
        <dbReference type="ARBA" id="ARBA00022777"/>
    </source>
</evidence>
<evidence type="ECO:0000259" key="5">
    <source>
        <dbReference type="Pfam" id="PF02702"/>
    </source>
</evidence>
<keyword evidence="7" id="KW-0406">Ion transport</keyword>
<dbReference type="InterPro" id="IPR003852">
    <property type="entry name" value="Sig_transdc_His_kinase_KdpD_N"/>
</dbReference>
<dbReference type="InterPro" id="IPR014729">
    <property type="entry name" value="Rossmann-like_a/b/a_fold"/>
</dbReference>
<dbReference type="EMBL" id="CP003379">
    <property type="protein sequence ID" value="AFL88858.1"/>
    <property type="molecule type" value="Genomic_DNA"/>
</dbReference>
<dbReference type="KEGG" id="trs:Terro_2254"/>
<keyword evidence="3" id="KW-0902">Two-component regulatory system</keyword>
<gene>
    <name evidence="6" type="ordered locus">Terro_2254</name>
    <name evidence="7" type="ordered locus">Terro_2618</name>
</gene>
<dbReference type="FunFam" id="3.40.50.300:FF:000483">
    <property type="entry name" value="Sensor histidine kinase KdpD"/>
    <property type="match status" value="1"/>
</dbReference>
<sequence length="377" mass="42270">MVEAERKTPEDWLASSDQEKKTGRLKIFLGYAPGVGKTFSMLSEGIRRRSRGEDVVVGVVETHGRRGTAELSTKLEEVPPRELNYRGTVFREMDVDAILARAPQVVLVDELAHTNVEGSRFAKRFEDVLLLLENNIDVLSTINIQHIESLTPRVQSLTGISVREQVPDWVLDRADEIVIADLTPEALATRMRRGDVYPMERVERALANFFRKGNLIALREMALQKVTRAVDRNLDAYVRRKRLGAHWTVTERVAVCISSNPQSRDLIARGARLAEGLGGELYVLHVASDRDTEGQRKLTLDSHIQFAQNLGANIVQLAGSSVATATAAYVKEQRITQAIFGRSALRGFRKYLYYLAIGKFMSEAPHVDLHIITQDPE</sequence>
<dbReference type="AlphaFoldDB" id="I3ZHZ0"/>
<evidence type="ECO:0000313" key="8">
    <source>
        <dbReference type="Proteomes" id="UP000006056"/>
    </source>
</evidence>
<reference evidence="7 8" key="1">
    <citation type="submission" date="2012-06" db="EMBL/GenBank/DDBJ databases">
        <title>Complete genome of Terriglobus roseus DSM 18391.</title>
        <authorList>
            <consortium name="US DOE Joint Genome Institute (JGI-PGF)"/>
            <person name="Lucas S."/>
            <person name="Copeland A."/>
            <person name="Lapidus A."/>
            <person name="Glavina del Rio T."/>
            <person name="Dalin E."/>
            <person name="Tice H."/>
            <person name="Bruce D."/>
            <person name="Goodwin L."/>
            <person name="Pitluck S."/>
            <person name="Peters L."/>
            <person name="Mikhailova N."/>
            <person name="Munk A.C.C."/>
            <person name="Kyrpides N."/>
            <person name="Mavromatis K."/>
            <person name="Ivanova N."/>
            <person name="Brettin T."/>
            <person name="Detter J.C."/>
            <person name="Han C."/>
            <person name="Larimer F."/>
            <person name="Land M."/>
            <person name="Hauser L."/>
            <person name="Markowitz V."/>
            <person name="Cheng J.-F."/>
            <person name="Hugenholtz P."/>
            <person name="Woyke T."/>
            <person name="Wu D."/>
            <person name="Brambilla E."/>
            <person name="Klenk H.-P."/>
            <person name="Eisen J.A."/>
        </authorList>
    </citation>
    <scope>NUCLEOTIDE SEQUENCE [LARGE SCALE GENOMIC DNA]</scope>
    <source>
        <strain evidence="7">DSM 18391</strain>
        <strain evidence="8">DSM 18391 / NRRL B-41598 / KBS 63</strain>
    </source>
</reference>
<dbReference type="GO" id="GO:0005886">
    <property type="term" value="C:plasma membrane"/>
    <property type="evidence" value="ECO:0007669"/>
    <property type="project" value="TreeGrafter"/>
</dbReference>
<evidence type="ECO:0000256" key="1">
    <source>
        <dbReference type="ARBA" id="ARBA00022679"/>
    </source>
</evidence>
<evidence type="ECO:0000256" key="3">
    <source>
        <dbReference type="ARBA" id="ARBA00023012"/>
    </source>
</evidence>
<dbReference type="GO" id="GO:0034220">
    <property type="term" value="P:monoatomic ion transmembrane transport"/>
    <property type="evidence" value="ECO:0007669"/>
    <property type="project" value="UniProtKB-KW"/>
</dbReference>
<dbReference type="RefSeq" id="WP_014786087.1">
    <property type="nucleotide sequence ID" value="NC_018014.1"/>
</dbReference>
<dbReference type="SUPFAM" id="SSF52402">
    <property type="entry name" value="Adenine nucleotide alpha hydrolases-like"/>
    <property type="match status" value="1"/>
</dbReference>
<dbReference type="eggNOG" id="COG2205">
    <property type="taxonomic scope" value="Bacteria"/>
</dbReference>
<accession>I3ZHZ0</accession>
<proteinExistence type="predicted"/>
<dbReference type="PATRIC" id="fig|926566.3.peg.2223"/>
<feature type="domain" description="UspA" evidence="4">
    <location>
        <begin position="251"/>
        <end position="330"/>
    </location>
</feature>
<dbReference type="STRING" id="926566.Terro_2254"/>
<dbReference type="EMBL" id="CP003379">
    <property type="protein sequence ID" value="AFL88518.1"/>
    <property type="molecule type" value="Genomic_DNA"/>
</dbReference>
<keyword evidence="7" id="KW-0407">Ion channel</keyword>
<evidence type="ECO:0000259" key="4">
    <source>
        <dbReference type="Pfam" id="PF00582"/>
    </source>
</evidence>
<dbReference type="Proteomes" id="UP000006056">
    <property type="component" value="Chromosome"/>
</dbReference>
<dbReference type="Gene3D" id="3.40.50.620">
    <property type="entry name" value="HUPs"/>
    <property type="match status" value="1"/>
</dbReference>
<dbReference type="GO" id="GO:0005737">
    <property type="term" value="C:cytoplasm"/>
    <property type="evidence" value="ECO:0007669"/>
    <property type="project" value="UniProtKB-ARBA"/>
</dbReference>
<protein>
    <submittedName>
        <fullName evidence="7">Osmosensitive K+ channel His kinase sensor</fullName>
    </submittedName>
</protein>
<dbReference type="InterPro" id="IPR006016">
    <property type="entry name" value="UspA"/>
</dbReference>
<feature type="domain" description="Signal transduction histidine kinase osmosensitive K+ channel sensor N-terminal" evidence="5">
    <location>
        <begin position="22"/>
        <end position="230"/>
    </location>
</feature>